<feature type="binding site" evidence="8">
    <location>
        <position position="72"/>
    </location>
    <ligand>
        <name>GTP</name>
        <dbReference type="ChEBI" id="CHEBI:37565"/>
    </ligand>
</feature>
<comment type="function">
    <text evidence="8">Transfers a GMP moiety from GTP to Mo-molybdopterin (Mo-MPT) cofactor (Moco or molybdenum cofactor) to form Mo-molybdopterin guanine dinucleotide (Mo-MGD) cofactor.</text>
</comment>
<comment type="catalytic activity">
    <reaction evidence="8">
        <text>Mo-molybdopterin + GTP + H(+) = Mo-molybdopterin guanine dinucleotide + diphosphate</text>
        <dbReference type="Rhea" id="RHEA:34243"/>
        <dbReference type="ChEBI" id="CHEBI:15378"/>
        <dbReference type="ChEBI" id="CHEBI:33019"/>
        <dbReference type="ChEBI" id="CHEBI:37565"/>
        <dbReference type="ChEBI" id="CHEBI:71302"/>
        <dbReference type="ChEBI" id="CHEBI:71310"/>
        <dbReference type="EC" id="2.7.7.77"/>
    </reaction>
</comment>
<evidence type="ECO:0000256" key="4">
    <source>
        <dbReference type="ARBA" id="ARBA00022741"/>
    </source>
</evidence>
<dbReference type="HAMAP" id="MF_00316">
    <property type="entry name" value="MobA"/>
    <property type="match status" value="1"/>
</dbReference>
<evidence type="ECO:0000256" key="7">
    <source>
        <dbReference type="ARBA" id="ARBA00023150"/>
    </source>
</evidence>
<dbReference type="Pfam" id="PF12804">
    <property type="entry name" value="NTP_transf_3"/>
    <property type="match status" value="1"/>
</dbReference>
<dbReference type="InterPro" id="IPR025877">
    <property type="entry name" value="MobA-like_NTP_Trfase"/>
</dbReference>
<name>A0ABS3F9N3_9PROT</name>
<evidence type="ECO:0000256" key="2">
    <source>
        <dbReference type="ARBA" id="ARBA00022679"/>
    </source>
</evidence>
<evidence type="ECO:0000313" key="11">
    <source>
        <dbReference type="Proteomes" id="UP000664761"/>
    </source>
</evidence>
<proteinExistence type="inferred from homology"/>
<accession>A0ABS3F9N3</accession>
<dbReference type="Proteomes" id="UP000664761">
    <property type="component" value="Unassembled WGS sequence"/>
</dbReference>
<keyword evidence="6 8" id="KW-0342">GTP-binding</keyword>
<comment type="caution">
    <text evidence="10">The sequence shown here is derived from an EMBL/GenBank/DDBJ whole genome shotgun (WGS) entry which is preliminary data.</text>
</comment>
<dbReference type="CDD" id="cd02503">
    <property type="entry name" value="MobA"/>
    <property type="match status" value="1"/>
</dbReference>
<keyword evidence="10" id="KW-0548">Nucleotidyltransferase</keyword>
<keyword evidence="2 8" id="KW-0808">Transferase</keyword>
<feature type="binding site" evidence="8">
    <location>
        <begin position="13"/>
        <end position="15"/>
    </location>
    <ligand>
        <name>GTP</name>
        <dbReference type="ChEBI" id="CHEBI:37565"/>
    </ligand>
</feature>
<evidence type="ECO:0000256" key="1">
    <source>
        <dbReference type="ARBA" id="ARBA00022490"/>
    </source>
</evidence>
<dbReference type="InterPro" id="IPR029044">
    <property type="entry name" value="Nucleotide-diphossugar_trans"/>
</dbReference>
<comment type="cofactor">
    <cofactor evidence="8">
        <name>Mg(2+)</name>
        <dbReference type="ChEBI" id="CHEBI:18420"/>
    </cofactor>
</comment>
<evidence type="ECO:0000256" key="6">
    <source>
        <dbReference type="ARBA" id="ARBA00023134"/>
    </source>
</evidence>
<dbReference type="Gene3D" id="3.90.550.10">
    <property type="entry name" value="Spore Coat Polysaccharide Biosynthesis Protein SpsA, Chain A"/>
    <property type="match status" value="1"/>
</dbReference>
<evidence type="ECO:0000256" key="8">
    <source>
        <dbReference type="HAMAP-Rule" id="MF_00316"/>
    </source>
</evidence>
<keyword evidence="1 8" id="KW-0963">Cytoplasm</keyword>
<feature type="domain" description="MobA-like NTP transferase" evidence="9">
    <location>
        <begin position="10"/>
        <end position="167"/>
    </location>
</feature>
<keyword evidence="11" id="KW-1185">Reference proteome</keyword>
<dbReference type="NCBIfam" id="TIGR02665">
    <property type="entry name" value="molyb_mobA"/>
    <property type="match status" value="1"/>
</dbReference>
<comment type="similarity">
    <text evidence="8">Belongs to the MobA family.</text>
</comment>
<evidence type="ECO:0000313" key="10">
    <source>
        <dbReference type="EMBL" id="MBO0335236.1"/>
    </source>
</evidence>
<dbReference type="SUPFAM" id="SSF53448">
    <property type="entry name" value="Nucleotide-diphospho-sugar transferases"/>
    <property type="match status" value="1"/>
</dbReference>
<comment type="subcellular location">
    <subcellularLocation>
        <location evidence="8">Cytoplasm</location>
    </subcellularLocation>
</comment>
<evidence type="ECO:0000256" key="3">
    <source>
        <dbReference type="ARBA" id="ARBA00022723"/>
    </source>
</evidence>
<feature type="binding site" evidence="8">
    <location>
        <position position="107"/>
    </location>
    <ligand>
        <name>Mg(2+)</name>
        <dbReference type="ChEBI" id="CHEBI:18420"/>
    </ligand>
</feature>
<evidence type="ECO:0000256" key="5">
    <source>
        <dbReference type="ARBA" id="ARBA00022842"/>
    </source>
</evidence>
<dbReference type="PANTHER" id="PTHR19136:SF81">
    <property type="entry name" value="MOLYBDENUM COFACTOR GUANYLYLTRANSFERASE"/>
    <property type="match status" value="1"/>
</dbReference>
<keyword evidence="4 8" id="KW-0547">Nucleotide-binding</keyword>
<sequence length="209" mass="22921">MTNDAQLFPCVLLAGGQSRRMGGGTKFLQKLGGKSLLTHIIDTLRPQVSEFVLNMNVKIADVASPEIPIIQDSVTGFAGPLAGILTGMEYFQRKGSKATHMLSVPTDSPFIPGDLVERLAIEIQGNTEKIVMAHSGGRVHPVVALWPLSLGAYLRAALVEEDLRKILIFANRYPRSEVIWDEVAGDPFFNINRPEDLEEAERRLLQSSA</sequence>
<comment type="domain">
    <text evidence="8">The N-terminal domain determines nucleotide recognition and specific binding, while the C-terminal domain determines the specific binding to the target protein.</text>
</comment>
<dbReference type="EMBL" id="JAFLNC010000006">
    <property type="protein sequence ID" value="MBO0335236.1"/>
    <property type="molecule type" value="Genomic_DNA"/>
</dbReference>
<organism evidence="10 11">
    <name type="scientific">Sneathiella sedimenti</name>
    <dbReference type="NCBI Taxonomy" id="2816034"/>
    <lineage>
        <taxon>Bacteria</taxon>
        <taxon>Pseudomonadati</taxon>
        <taxon>Pseudomonadota</taxon>
        <taxon>Alphaproteobacteria</taxon>
        <taxon>Sneathiellales</taxon>
        <taxon>Sneathiellaceae</taxon>
        <taxon>Sneathiella</taxon>
    </lineage>
</organism>
<reference evidence="10 11" key="1">
    <citation type="submission" date="2021-03" db="EMBL/GenBank/DDBJ databases">
        <title>Sneathiella sp. CAU 1612 isolated from Kang Won-do.</title>
        <authorList>
            <person name="Kim W."/>
        </authorList>
    </citation>
    <scope>NUCLEOTIDE SEQUENCE [LARGE SCALE GENOMIC DNA]</scope>
    <source>
        <strain evidence="10 11">CAU 1612</strain>
    </source>
</reference>
<comment type="subunit">
    <text evidence="8">Monomer.</text>
</comment>
<dbReference type="InterPro" id="IPR013482">
    <property type="entry name" value="Molybde_CF_guanTrfase"/>
</dbReference>
<evidence type="ECO:0000259" key="9">
    <source>
        <dbReference type="Pfam" id="PF12804"/>
    </source>
</evidence>
<gene>
    <name evidence="8 10" type="primary">mobA</name>
    <name evidence="10" type="ORF">J0X12_16560</name>
</gene>
<keyword evidence="7 8" id="KW-0501">Molybdenum cofactor biosynthesis</keyword>
<dbReference type="GO" id="GO:0016779">
    <property type="term" value="F:nucleotidyltransferase activity"/>
    <property type="evidence" value="ECO:0007669"/>
    <property type="project" value="UniProtKB-KW"/>
</dbReference>
<dbReference type="EC" id="2.7.7.77" evidence="8"/>
<protein>
    <recommendedName>
        <fullName evidence="8">Molybdenum cofactor guanylyltransferase</fullName>
        <shortName evidence="8">MoCo guanylyltransferase</shortName>
        <ecNumber evidence="8">2.7.7.77</ecNumber>
    </recommendedName>
    <alternativeName>
        <fullName evidence="8">GTP:molybdopterin guanylyltransferase</fullName>
    </alternativeName>
    <alternativeName>
        <fullName evidence="8">Mo-MPT guanylyltransferase</fullName>
    </alternativeName>
    <alternativeName>
        <fullName evidence="8">Molybdopterin guanylyltransferase</fullName>
    </alternativeName>
    <alternativeName>
        <fullName evidence="8">Molybdopterin-guanine dinucleotide synthase</fullName>
        <shortName evidence="8">MGD synthase</shortName>
    </alternativeName>
</protein>
<keyword evidence="5 8" id="KW-0460">Magnesium</keyword>
<feature type="binding site" evidence="8">
    <location>
        <position position="54"/>
    </location>
    <ligand>
        <name>GTP</name>
        <dbReference type="ChEBI" id="CHEBI:37565"/>
    </ligand>
</feature>
<dbReference type="PANTHER" id="PTHR19136">
    <property type="entry name" value="MOLYBDENUM COFACTOR GUANYLYLTRANSFERASE"/>
    <property type="match status" value="1"/>
</dbReference>
<feature type="binding site" evidence="8">
    <location>
        <position position="107"/>
    </location>
    <ligand>
        <name>GTP</name>
        <dbReference type="ChEBI" id="CHEBI:37565"/>
    </ligand>
</feature>
<dbReference type="RefSeq" id="WP_207047555.1">
    <property type="nucleotide sequence ID" value="NZ_JAFLNC010000006.1"/>
</dbReference>
<keyword evidence="3 8" id="KW-0479">Metal-binding</keyword>
<feature type="binding site" evidence="8">
    <location>
        <position position="26"/>
    </location>
    <ligand>
        <name>GTP</name>
        <dbReference type="ChEBI" id="CHEBI:37565"/>
    </ligand>
</feature>